<dbReference type="Proteomes" id="UP001220238">
    <property type="component" value="Chromosome"/>
</dbReference>
<accession>A0AB38XSR0</accession>
<protein>
    <submittedName>
        <fullName evidence="1">Methionine synthase</fullName>
    </submittedName>
</protein>
<evidence type="ECO:0000313" key="2">
    <source>
        <dbReference type="Proteomes" id="UP001220238"/>
    </source>
</evidence>
<name>A0AB38XSR0_CORAY</name>
<reference evidence="1" key="1">
    <citation type="submission" date="2023-03" db="EMBL/GenBank/DDBJ databases">
        <title>Corynebacterium amycolatum SB-1.</title>
        <authorList>
            <person name="Jo H."/>
        </authorList>
    </citation>
    <scope>NUCLEOTIDE SEQUENCE</scope>
    <source>
        <strain evidence="1">SB-1</strain>
    </source>
</reference>
<dbReference type="SUPFAM" id="SSF51726">
    <property type="entry name" value="UROD/MetE-like"/>
    <property type="match status" value="1"/>
</dbReference>
<dbReference type="EMBL" id="CP120206">
    <property type="protein sequence ID" value="WET43020.1"/>
    <property type="molecule type" value="Genomic_DNA"/>
</dbReference>
<dbReference type="AlphaFoldDB" id="A0AB38XSR0"/>
<dbReference type="GeneID" id="92769271"/>
<organism evidence="1 2">
    <name type="scientific">Corynebacterium amycolatum</name>
    <dbReference type="NCBI Taxonomy" id="43765"/>
    <lineage>
        <taxon>Bacteria</taxon>
        <taxon>Bacillati</taxon>
        <taxon>Actinomycetota</taxon>
        <taxon>Actinomycetes</taxon>
        <taxon>Mycobacteriales</taxon>
        <taxon>Corynebacteriaceae</taxon>
        <taxon>Corynebacterium</taxon>
    </lineage>
</organism>
<sequence>MTSFVGLGPMPGIDPRAAAEIIIGECLDGHVALPLLPARGLGADLIGRTAVLMADLNVDRGARSWKIADRVGRLQSRARDFLARDIDACEELWETAPQLVRLVAAGPWTMAASVETAGGRLVATDPGAVSYFAESLAAGLIDQAADVRRRFDCAVEVLLVEPMLSAVASGTVRAPSMMLGINGYLPAVGSREIAEEYRRLTSELLNDGIETAIAVEKIEGVELSAIADSGVTGLWIPHTELSTNANLDFVAAAVDKGIELQLGIVPVHVAEREEFTGAAIGSSPRGVAEQAARLWEELGYSHQNRASKLSIAPVSGFAHSDVDETIAQLRAGRETAELMRRAAGDL</sequence>
<dbReference type="InterPro" id="IPR038071">
    <property type="entry name" value="UROD/MetE-like_sf"/>
</dbReference>
<dbReference type="Gene3D" id="3.20.20.210">
    <property type="match status" value="1"/>
</dbReference>
<proteinExistence type="predicted"/>
<dbReference type="RefSeq" id="WP_038628519.1">
    <property type="nucleotide sequence ID" value="NZ_CP046975.1"/>
</dbReference>
<gene>
    <name evidence="1" type="ORF">P2W56_06050</name>
</gene>
<evidence type="ECO:0000313" key="1">
    <source>
        <dbReference type="EMBL" id="WET43020.1"/>
    </source>
</evidence>